<evidence type="ECO:0000313" key="1">
    <source>
        <dbReference type="EnsemblPlants" id="Kaladp0040s0149.1.v1.1"/>
    </source>
</evidence>
<name>A0A7N0TM23_KALFE</name>
<dbReference type="Proteomes" id="UP000594263">
    <property type="component" value="Unplaced"/>
</dbReference>
<dbReference type="AlphaFoldDB" id="A0A7N0TM23"/>
<keyword evidence="2" id="KW-1185">Reference proteome</keyword>
<organism evidence="1 2">
    <name type="scientific">Kalanchoe fedtschenkoi</name>
    <name type="common">Lavender scallops</name>
    <name type="synonym">South American air plant</name>
    <dbReference type="NCBI Taxonomy" id="63787"/>
    <lineage>
        <taxon>Eukaryota</taxon>
        <taxon>Viridiplantae</taxon>
        <taxon>Streptophyta</taxon>
        <taxon>Embryophyta</taxon>
        <taxon>Tracheophyta</taxon>
        <taxon>Spermatophyta</taxon>
        <taxon>Magnoliopsida</taxon>
        <taxon>eudicotyledons</taxon>
        <taxon>Gunneridae</taxon>
        <taxon>Pentapetalae</taxon>
        <taxon>Saxifragales</taxon>
        <taxon>Crassulaceae</taxon>
        <taxon>Kalanchoe</taxon>
    </lineage>
</organism>
<reference evidence="1" key="1">
    <citation type="submission" date="2021-01" db="UniProtKB">
        <authorList>
            <consortium name="EnsemblPlants"/>
        </authorList>
    </citation>
    <scope>IDENTIFICATION</scope>
</reference>
<dbReference type="EnsemblPlants" id="Kaladp0040s0149.1.v1.1">
    <property type="protein sequence ID" value="Kaladp0040s0149.1.v1.1"/>
    <property type="gene ID" value="Kaladp0040s0149.v1.1"/>
</dbReference>
<accession>A0A7N0TM23</accession>
<sequence length="83" mass="9225">MIAQSIHPSLPDQLSSNPIRVSISSPSSIMRLNLFAFGMNLHISIKASELLGRGFAVSAFDQLGKSIYYLFLLNYYVSGRFLI</sequence>
<evidence type="ECO:0000313" key="2">
    <source>
        <dbReference type="Proteomes" id="UP000594263"/>
    </source>
</evidence>
<protein>
    <submittedName>
        <fullName evidence="1">Uncharacterized protein</fullName>
    </submittedName>
</protein>
<dbReference type="Gramene" id="Kaladp0040s0149.1.v1.1">
    <property type="protein sequence ID" value="Kaladp0040s0149.1.v1.1"/>
    <property type="gene ID" value="Kaladp0040s0149.v1.1"/>
</dbReference>
<proteinExistence type="predicted"/>